<feature type="domain" description="Orn/DAP/Arg decarboxylase 2 N-terminal" evidence="16">
    <location>
        <begin position="670"/>
        <end position="905"/>
    </location>
</feature>
<dbReference type="InterPro" id="IPR029066">
    <property type="entry name" value="PLP-binding_barrel"/>
</dbReference>
<feature type="compositionally biased region" description="Basic and acidic residues" evidence="14">
    <location>
        <begin position="78"/>
        <end position="93"/>
    </location>
</feature>
<gene>
    <name evidence="17" type="ORF">Plil01_000956900</name>
</gene>
<keyword evidence="18" id="KW-1185">Reference proteome</keyword>
<keyword evidence="5 11" id="KW-0663">Pyridoxal phosphate</keyword>
<dbReference type="SUPFAM" id="SSF48452">
    <property type="entry name" value="TPR-like"/>
    <property type="match status" value="1"/>
</dbReference>
<dbReference type="InterPro" id="IPR019734">
    <property type="entry name" value="TPR_rpt"/>
</dbReference>
<comment type="subunit">
    <text evidence="9">Homodimer. Only the dimer is catalytically active, as the active sites are constructed of residues from both monomers.</text>
</comment>
<dbReference type="CDD" id="cd00622">
    <property type="entry name" value="PLPDE_III_ODC"/>
    <property type="match status" value="1"/>
</dbReference>
<comment type="similarity">
    <text evidence="2 13">Belongs to the Orn/Lys/Arg decarboxylase class-II family.</text>
</comment>
<dbReference type="PRINTS" id="PR01182">
    <property type="entry name" value="ORNDCRBXLASE"/>
</dbReference>
<evidence type="ECO:0000256" key="3">
    <source>
        <dbReference type="ARBA" id="ARBA00022737"/>
    </source>
</evidence>
<dbReference type="PROSITE" id="PS50293">
    <property type="entry name" value="TPR_REGION"/>
    <property type="match status" value="1"/>
</dbReference>
<feature type="repeat" description="TPR" evidence="12">
    <location>
        <begin position="145"/>
        <end position="178"/>
    </location>
</feature>
<dbReference type="InterPro" id="IPR013105">
    <property type="entry name" value="TPR_2"/>
</dbReference>
<feature type="region of interest" description="Disordered" evidence="14">
    <location>
        <begin position="568"/>
        <end position="587"/>
    </location>
</feature>
<dbReference type="InterPro" id="IPR009006">
    <property type="entry name" value="Ala_racemase/Decarboxylase_C"/>
</dbReference>
<dbReference type="PROSITE" id="PS50005">
    <property type="entry name" value="TPR"/>
    <property type="match status" value="2"/>
</dbReference>
<keyword evidence="4 12" id="KW-0802">TPR repeat</keyword>
<dbReference type="InterPro" id="IPR022644">
    <property type="entry name" value="De-COase2_N"/>
</dbReference>
<dbReference type="GO" id="GO:0033387">
    <property type="term" value="P:putrescine biosynthetic process from arginine, via ornithine"/>
    <property type="evidence" value="ECO:0007669"/>
    <property type="project" value="TreeGrafter"/>
</dbReference>
<accession>A0A9W6X006</accession>
<evidence type="ECO:0000256" key="5">
    <source>
        <dbReference type="ARBA" id="ARBA00022898"/>
    </source>
</evidence>
<feature type="region of interest" description="Disordered" evidence="14">
    <location>
        <begin position="196"/>
        <end position="221"/>
    </location>
</feature>
<dbReference type="PRINTS" id="PR01179">
    <property type="entry name" value="ODADCRBXLASE"/>
</dbReference>
<dbReference type="InterPro" id="IPR022653">
    <property type="entry name" value="De-COase2_pyr-phos_BS"/>
</dbReference>
<evidence type="ECO:0000256" key="2">
    <source>
        <dbReference type="ARBA" id="ARBA00008872"/>
    </source>
</evidence>
<dbReference type="InterPro" id="IPR022643">
    <property type="entry name" value="De-COase2_C"/>
</dbReference>
<dbReference type="Pfam" id="PF07719">
    <property type="entry name" value="TPR_2"/>
    <property type="match status" value="1"/>
</dbReference>
<comment type="caution">
    <text evidence="17">The sequence shown here is derived from an EMBL/GenBank/DDBJ whole genome shotgun (WGS) entry which is preliminary data.</text>
</comment>
<dbReference type="SUPFAM" id="SSF51419">
    <property type="entry name" value="PLP-binding barrel"/>
    <property type="match status" value="1"/>
</dbReference>
<feature type="modified residue" description="N6-(pyridoxal phosphate)lysine" evidence="11">
    <location>
        <position position="693"/>
    </location>
</feature>
<dbReference type="SUPFAM" id="SSF50621">
    <property type="entry name" value="Alanine racemase C-terminal domain-like"/>
    <property type="match status" value="1"/>
</dbReference>
<evidence type="ECO:0000256" key="11">
    <source>
        <dbReference type="PIRSR" id="PIRSR600183-50"/>
    </source>
</evidence>
<dbReference type="Pfam" id="PF13181">
    <property type="entry name" value="TPR_8"/>
    <property type="match status" value="1"/>
</dbReference>
<evidence type="ECO:0000256" key="1">
    <source>
        <dbReference type="ARBA" id="ARBA00001933"/>
    </source>
</evidence>
<dbReference type="EC" id="4.1.1.17" evidence="8"/>
<evidence type="ECO:0000256" key="8">
    <source>
        <dbReference type="ARBA" id="ARBA00034138"/>
    </source>
</evidence>
<protein>
    <recommendedName>
        <fullName evidence="8">ornithine decarboxylase</fullName>
        <ecNumber evidence="8">4.1.1.17</ecNumber>
    </recommendedName>
</protein>
<feature type="region of interest" description="Disordered" evidence="14">
    <location>
        <begin position="70"/>
        <end position="93"/>
    </location>
</feature>
<feature type="active site" description="Proton donor" evidence="11">
    <location>
        <position position="993"/>
    </location>
</feature>
<dbReference type="InterPro" id="IPR002433">
    <property type="entry name" value="Orn_de-COase"/>
</dbReference>
<reference evidence="17" key="1">
    <citation type="submission" date="2023-04" db="EMBL/GenBank/DDBJ databases">
        <title>Phytophthora lilii NBRC 32176.</title>
        <authorList>
            <person name="Ichikawa N."/>
            <person name="Sato H."/>
            <person name="Tonouchi N."/>
        </authorList>
    </citation>
    <scope>NUCLEOTIDE SEQUENCE</scope>
    <source>
        <strain evidence="17">NBRC 32176</strain>
    </source>
</reference>
<dbReference type="PANTHER" id="PTHR11482:SF6">
    <property type="entry name" value="ORNITHINE DECARBOXYLASE 1-RELATED"/>
    <property type="match status" value="1"/>
</dbReference>
<evidence type="ECO:0000256" key="10">
    <source>
        <dbReference type="ARBA" id="ARBA00049127"/>
    </source>
</evidence>
<dbReference type="Pfam" id="PF02784">
    <property type="entry name" value="Orn_Arg_deC_N"/>
    <property type="match status" value="1"/>
</dbReference>
<dbReference type="Proteomes" id="UP001165083">
    <property type="component" value="Unassembled WGS sequence"/>
</dbReference>
<dbReference type="PANTHER" id="PTHR11482">
    <property type="entry name" value="ARGININE/DIAMINOPIMELATE/ORNITHINE DECARBOXYLASE"/>
    <property type="match status" value="1"/>
</dbReference>
<evidence type="ECO:0000259" key="16">
    <source>
        <dbReference type="Pfam" id="PF02784"/>
    </source>
</evidence>
<organism evidence="17 18">
    <name type="scientific">Phytophthora lilii</name>
    <dbReference type="NCBI Taxonomy" id="2077276"/>
    <lineage>
        <taxon>Eukaryota</taxon>
        <taxon>Sar</taxon>
        <taxon>Stramenopiles</taxon>
        <taxon>Oomycota</taxon>
        <taxon>Peronosporomycetes</taxon>
        <taxon>Peronosporales</taxon>
        <taxon>Peronosporaceae</taxon>
        <taxon>Phytophthora</taxon>
    </lineage>
</organism>
<feature type="region of interest" description="Disordered" evidence="14">
    <location>
        <begin position="1"/>
        <end position="29"/>
    </location>
</feature>
<evidence type="ECO:0000256" key="9">
    <source>
        <dbReference type="ARBA" id="ARBA00046672"/>
    </source>
</evidence>
<evidence type="ECO:0000313" key="17">
    <source>
        <dbReference type="EMBL" id="GMF23632.1"/>
    </source>
</evidence>
<feature type="repeat" description="TPR" evidence="12">
    <location>
        <begin position="519"/>
        <end position="552"/>
    </location>
</feature>
<evidence type="ECO:0000313" key="18">
    <source>
        <dbReference type="Proteomes" id="UP001165083"/>
    </source>
</evidence>
<feature type="domain" description="Orn/DAP/Arg decarboxylase 2 C-terminal" evidence="15">
    <location>
        <begin position="665"/>
        <end position="1020"/>
    </location>
</feature>
<dbReference type="Gene3D" id="3.20.20.10">
    <property type="entry name" value="Alanine racemase"/>
    <property type="match status" value="1"/>
</dbReference>
<dbReference type="OrthoDB" id="5034579at2759"/>
<evidence type="ECO:0000256" key="4">
    <source>
        <dbReference type="ARBA" id="ARBA00022803"/>
    </source>
</evidence>
<dbReference type="InterPro" id="IPR011990">
    <property type="entry name" value="TPR-like_helical_dom_sf"/>
</dbReference>
<dbReference type="GO" id="GO:0004586">
    <property type="term" value="F:ornithine decarboxylase activity"/>
    <property type="evidence" value="ECO:0007669"/>
    <property type="project" value="UniProtKB-EC"/>
</dbReference>
<dbReference type="Gene3D" id="1.25.40.10">
    <property type="entry name" value="Tetratricopeptide repeat domain"/>
    <property type="match status" value="1"/>
</dbReference>
<dbReference type="SMART" id="SM00028">
    <property type="entry name" value="TPR"/>
    <property type="match status" value="4"/>
</dbReference>
<dbReference type="PROSITE" id="PS00878">
    <property type="entry name" value="ODR_DC_2_1"/>
    <property type="match status" value="1"/>
</dbReference>
<sequence length="1055" mass="116122">MERPSKKRRANELLPVGAEGQGVRDRAQQATPFDAETMQKQLELFVRGGNVESAQILGELLVSISLLPTDSEAPTSRSEPRSGSDENFLSRRPTESLKEVRTFSPAFHAKTLRLFADLMLAKRDQLTVRWLHAQLKSTPPDARTLSMNLLLGKLYTNEGLQNKAEESYSEALRQNPYALEAALALTELAAAKDASPDAFAGSDGGAKADENARSAGMTSNSMHVRQHEIERFYGDVAATSPPTNPSVSQVDTAWMQTLVTAHMHAQRGNHRVFSKNLHCLLRKGALEIEQELLHQAHTTFRRARQVDDLNLSYMDCYANCLRKGSSRTNLNDLVQELFKISSTCAESWLAAAYYNDVKGDYETALQFCERAIEERHRHAPAHLLRGEVLLRMHRPQPALKAFWTACRLNRSLEAYTGIITSYCDLYAVGVNRYKEAFATAKSVVKLFPQKAQSFVLFGSVLALSSEHREQARQALQKALAMEPRKLSTNFALADLLVEEGNLRGAIDRLLSLGERFPREEVFTKLAYVYSMDKQYAEALKYFHQALRLNPGSTEALQGLDRLEKLMRGEDPDELSNTMDQMDPEEPEESMEASDFRGNLGDLFGVAGAPAARATLLSSDLATASTNAKPPPELQRLQLNAAILTQLQTQIQSLGAAPSSQRDAFYVVDTAAVEERFKLWHQFLPEVRPYYAVKCNPDPALIEGLARLGAGFDCASQTEISSVLGNGVPASDIIYANPCKQGSQIAYAQTHGVDTMTFDSQDELTKIHSINPNAKLVLRVYVDDSNSICRLGTKFGAMVHDCPDILAHAKALNLDVIGVSFHVGSGCFNVEAYSNAVARARKVFDIGHSIGFNFSLLDIGGGFPGTENAPIRFEDCARELKKSLAVHFPQGSGVQIISEPGRFFAASTHTLAVNVIGRKVAPTFDVPGQPPVLASAAAAAGQVPNYMYFVNDGLYASFNCLVYDHPSIQPVILSDAASPDATPMYKASLWGPTCDGMDCIMKEVQLPLMDIGQWILFPSMGAYTCAAGSDFNGFQRPQKIYFDSNFVADDQQQFVH</sequence>
<dbReference type="InterPro" id="IPR000183">
    <property type="entry name" value="Orn/DAP/Arg_de-COase"/>
</dbReference>
<evidence type="ECO:0000259" key="15">
    <source>
        <dbReference type="Pfam" id="PF00278"/>
    </source>
</evidence>
<proteinExistence type="inferred from homology"/>
<comment type="catalytic activity">
    <reaction evidence="10">
        <text>L-ornithine + H(+) = putrescine + CO2</text>
        <dbReference type="Rhea" id="RHEA:22964"/>
        <dbReference type="ChEBI" id="CHEBI:15378"/>
        <dbReference type="ChEBI" id="CHEBI:16526"/>
        <dbReference type="ChEBI" id="CHEBI:46911"/>
        <dbReference type="ChEBI" id="CHEBI:326268"/>
        <dbReference type="EC" id="4.1.1.17"/>
    </reaction>
</comment>
<evidence type="ECO:0000256" key="13">
    <source>
        <dbReference type="RuleBase" id="RU003737"/>
    </source>
</evidence>
<keyword evidence="6" id="KW-0456">Lyase</keyword>
<dbReference type="FunFam" id="3.20.20.10:FF:000005">
    <property type="entry name" value="Ornithine decarboxylase"/>
    <property type="match status" value="1"/>
</dbReference>
<comment type="pathway">
    <text evidence="7">Amine and polyamine biosynthesis; putrescine biosynthesis via L-ornithine pathway; putrescine from L-ornithine: step 1/1.</text>
</comment>
<comment type="cofactor">
    <cofactor evidence="1 11">
        <name>pyridoxal 5'-phosphate</name>
        <dbReference type="ChEBI" id="CHEBI:597326"/>
    </cofactor>
</comment>
<name>A0A9W6X006_9STRA</name>
<evidence type="ECO:0000256" key="12">
    <source>
        <dbReference type="PROSITE-ProRule" id="PRU00339"/>
    </source>
</evidence>
<keyword evidence="3" id="KW-0677">Repeat</keyword>
<dbReference type="Gene3D" id="2.40.37.10">
    <property type="entry name" value="Lyase, Ornithine Decarboxylase, Chain A, domain 1"/>
    <property type="match status" value="1"/>
</dbReference>
<dbReference type="EMBL" id="BSXW01000483">
    <property type="protein sequence ID" value="GMF23632.1"/>
    <property type="molecule type" value="Genomic_DNA"/>
</dbReference>
<dbReference type="Pfam" id="PF00278">
    <property type="entry name" value="Orn_DAP_Arg_deC"/>
    <property type="match status" value="1"/>
</dbReference>
<dbReference type="GO" id="GO:0005737">
    <property type="term" value="C:cytoplasm"/>
    <property type="evidence" value="ECO:0007669"/>
    <property type="project" value="TreeGrafter"/>
</dbReference>
<evidence type="ECO:0000256" key="6">
    <source>
        <dbReference type="ARBA" id="ARBA00023239"/>
    </source>
</evidence>
<dbReference type="AlphaFoldDB" id="A0A9W6X006"/>
<evidence type="ECO:0000256" key="14">
    <source>
        <dbReference type="SAM" id="MobiDB-lite"/>
    </source>
</evidence>
<evidence type="ECO:0000256" key="7">
    <source>
        <dbReference type="ARBA" id="ARBA00034115"/>
    </source>
</evidence>